<evidence type="ECO:0000313" key="2">
    <source>
        <dbReference type="EMBL" id="KOS17248.1"/>
    </source>
</evidence>
<dbReference type="Pfam" id="PF03372">
    <property type="entry name" value="Exo_endo_phos"/>
    <property type="match status" value="1"/>
</dbReference>
<dbReference type="InterPro" id="IPR050410">
    <property type="entry name" value="CCR4/nocturin_mRNA_transcr"/>
</dbReference>
<dbReference type="EMBL" id="LGSR01000026">
    <property type="protein sequence ID" value="KOS17248.1"/>
    <property type="molecule type" value="Genomic_DNA"/>
</dbReference>
<dbReference type="Gene3D" id="3.60.10.10">
    <property type="entry name" value="Endonuclease/exonuclease/phosphatase"/>
    <property type="match status" value="1"/>
</dbReference>
<feature type="domain" description="Endonuclease/exonuclease/phosphatase" evidence="1">
    <location>
        <begin position="27"/>
        <end position="289"/>
    </location>
</feature>
<sequence>MGPSPPAGPDTVAAAAARNYMHMRIVTLNIRYATTSPTAGEHVWSIRCPKLCAQLDFVTAGRDNAFVCLQEVLASQLADIQHRLGASWAHIGRGRDDGRSAGEHSPVFYRPDVWRCEAHETRWLSESPDTPSRGWDAALPRIVTIGRFAHRQTGSRLVVMSTHFDHLGVEARKNSARLLIQFAAESSRPAASDQQEPSAVLVGGDFNSTTQDGAYRIMIAPGSSMSDLADLVPLQRHYGNHLTYTSFGEPEEWPQRIDFLFVHEPRTAVVKTFGVLANSFDDQIRISDHRAVVSDLDIVV</sequence>
<dbReference type="PANTHER" id="PTHR12121">
    <property type="entry name" value="CARBON CATABOLITE REPRESSOR PROTEIN 4"/>
    <property type="match status" value="1"/>
</dbReference>
<dbReference type="AlphaFoldDB" id="A0A0M8MS13"/>
<accession>A0A0M8MS13</accession>
<evidence type="ECO:0000259" key="1">
    <source>
        <dbReference type="Pfam" id="PF03372"/>
    </source>
</evidence>
<dbReference type="SUPFAM" id="SSF56219">
    <property type="entry name" value="DNase I-like"/>
    <property type="match status" value="1"/>
</dbReference>
<name>A0A0M8MS13_ESCWE</name>
<dbReference type="InterPro" id="IPR005135">
    <property type="entry name" value="Endo/exonuclease/phosphatase"/>
</dbReference>
<gene>
    <name evidence="2" type="ORF">ESCO_006404</name>
</gene>
<organism evidence="2 3">
    <name type="scientific">Escovopsis weberi</name>
    <dbReference type="NCBI Taxonomy" id="150374"/>
    <lineage>
        <taxon>Eukaryota</taxon>
        <taxon>Fungi</taxon>
        <taxon>Dikarya</taxon>
        <taxon>Ascomycota</taxon>
        <taxon>Pezizomycotina</taxon>
        <taxon>Sordariomycetes</taxon>
        <taxon>Hypocreomycetidae</taxon>
        <taxon>Hypocreales</taxon>
        <taxon>Hypocreaceae</taxon>
        <taxon>Escovopsis</taxon>
    </lineage>
</organism>
<dbReference type="OrthoDB" id="276515at2759"/>
<comment type="caution">
    <text evidence="2">The sequence shown here is derived from an EMBL/GenBank/DDBJ whole genome shotgun (WGS) entry which is preliminary data.</text>
</comment>
<evidence type="ECO:0000313" key="3">
    <source>
        <dbReference type="Proteomes" id="UP000053831"/>
    </source>
</evidence>
<proteinExistence type="predicted"/>
<dbReference type="Proteomes" id="UP000053831">
    <property type="component" value="Unassembled WGS sequence"/>
</dbReference>
<dbReference type="GO" id="GO:0000175">
    <property type="term" value="F:3'-5'-RNA exonuclease activity"/>
    <property type="evidence" value="ECO:0007669"/>
    <property type="project" value="TreeGrafter"/>
</dbReference>
<protein>
    <recommendedName>
        <fullName evidence="1">Endonuclease/exonuclease/phosphatase domain-containing protein</fullName>
    </recommendedName>
</protein>
<dbReference type="InterPro" id="IPR036691">
    <property type="entry name" value="Endo/exonu/phosph_ase_sf"/>
</dbReference>
<keyword evidence="3" id="KW-1185">Reference proteome</keyword>
<dbReference type="CDD" id="cd09083">
    <property type="entry name" value="EEP-1"/>
    <property type="match status" value="1"/>
</dbReference>
<dbReference type="PANTHER" id="PTHR12121:SF36">
    <property type="entry name" value="ENDONUCLEASE_EXONUCLEASE_PHOSPHATASE DOMAIN-CONTAINING PROTEIN"/>
    <property type="match status" value="1"/>
</dbReference>
<reference evidence="2 3" key="1">
    <citation type="submission" date="2015-07" db="EMBL/GenBank/DDBJ databases">
        <title>The genome of the fungus Escovopsis weberi, a specialized disease agent of ant agriculture.</title>
        <authorList>
            <person name="de Man T.J."/>
            <person name="Stajich J.E."/>
            <person name="Kubicek C.P."/>
            <person name="Chenthamara K."/>
            <person name="Atanasova L."/>
            <person name="Druzhinina I.S."/>
            <person name="Birnbaum S."/>
            <person name="Barribeau S.M."/>
            <person name="Teiling C."/>
            <person name="Suen G."/>
            <person name="Currie C."/>
            <person name="Gerardo N.M."/>
        </authorList>
    </citation>
    <scope>NUCLEOTIDE SEQUENCE [LARGE SCALE GENOMIC DNA]</scope>
</reference>